<dbReference type="GO" id="GO:0008360">
    <property type="term" value="P:regulation of cell shape"/>
    <property type="evidence" value="ECO:0007669"/>
    <property type="project" value="TreeGrafter"/>
</dbReference>
<dbReference type="InterPro" id="IPR052060">
    <property type="entry name" value="Bromo_WD_repeat"/>
</dbReference>
<dbReference type="PRINTS" id="PR00320">
    <property type="entry name" value="GPROTEINBRPT"/>
</dbReference>
<evidence type="ECO:0000256" key="2">
    <source>
        <dbReference type="ARBA" id="ARBA00022737"/>
    </source>
</evidence>
<dbReference type="Gene3D" id="2.130.10.10">
    <property type="entry name" value="YVTN repeat-like/Quinoprotein amine dehydrogenase"/>
    <property type="match status" value="5"/>
</dbReference>
<accession>A0A6A5V272</accession>
<evidence type="ECO:0000256" key="1">
    <source>
        <dbReference type="ARBA" id="ARBA00022574"/>
    </source>
</evidence>
<dbReference type="SUPFAM" id="SSF50978">
    <property type="entry name" value="WD40 repeat-like"/>
    <property type="match status" value="1"/>
</dbReference>
<feature type="repeat" description="WD" evidence="3">
    <location>
        <begin position="666"/>
        <end position="707"/>
    </location>
</feature>
<dbReference type="GO" id="GO:0007010">
    <property type="term" value="P:cytoskeleton organization"/>
    <property type="evidence" value="ECO:0007669"/>
    <property type="project" value="TreeGrafter"/>
</dbReference>
<dbReference type="Pfam" id="PF00400">
    <property type="entry name" value="WD40"/>
    <property type="match status" value="9"/>
</dbReference>
<reference evidence="5" key="1">
    <citation type="journal article" date="2020" name="Stud. Mycol.">
        <title>101 Dothideomycetes genomes: a test case for predicting lifestyles and emergence of pathogens.</title>
        <authorList>
            <person name="Haridas S."/>
            <person name="Albert R."/>
            <person name="Binder M."/>
            <person name="Bloem J."/>
            <person name="Labutti K."/>
            <person name="Salamov A."/>
            <person name="Andreopoulos B."/>
            <person name="Baker S."/>
            <person name="Barry K."/>
            <person name="Bills G."/>
            <person name="Bluhm B."/>
            <person name="Cannon C."/>
            <person name="Castanera R."/>
            <person name="Culley D."/>
            <person name="Daum C."/>
            <person name="Ezra D."/>
            <person name="Gonzalez J."/>
            <person name="Henrissat B."/>
            <person name="Kuo A."/>
            <person name="Liang C."/>
            <person name="Lipzen A."/>
            <person name="Lutzoni F."/>
            <person name="Magnuson J."/>
            <person name="Mondo S."/>
            <person name="Nolan M."/>
            <person name="Ohm R."/>
            <person name="Pangilinan J."/>
            <person name="Park H.-J."/>
            <person name="Ramirez L."/>
            <person name="Alfaro M."/>
            <person name="Sun H."/>
            <person name="Tritt A."/>
            <person name="Yoshinaga Y."/>
            <person name="Zwiers L.-H."/>
            <person name="Turgeon B."/>
            <person name="Goodwin S."/>
            <person name="Spatafora J."/>
            <person name="Crous P."/>
            <person name="Grigoriev I."/>
        </authorList>
    </citation>
    <scope>NUCLEOTIDE SEQUENCE</scope>
    <source>
        <strain evidence="5">CBS 107.79</strain>
    </source>
</reference>
<feature type="repeat" description="WD" evidence="3">
    <location>
        <begin position="792"/>
        <end position="833"/>
    </location>
</feature>
<feature type="repeat" description="WD" evidence="3">
    <location>
        <begin position="918"/>
        <end position="959"/>
    </location>
</feature>
<dbReference type="InterPro" id="IPR020472">
    <property type="entry name" value="WD40_PAC1"/>
</dbReference>
<dbReference type="AlphaFoldDB" id="A0A6A5V272"/>
<dbReference type="Gene3D" id="3.40.50.300">
    <property type="entry name" value="P-loop containing nucleotide triphosphate hydrolases"/>
    <property type="match status" value="1"/>
</dbReference>
<dbReference type="PANTHER" id="PTHR16266">
    <property type="entry name" value="WD REPEAT DOMAIN 9"/>
    <property type="match status" value="1"/>
</dbReference>
<dbReference type="PROSITE" id="PS00678">
    <property type="entry name" value="WD_REPEATS_1"/>
    <property type="match status" value="8"/>
</dbReference>
<dbReference type="SMART" id="SM00320">
    <property type="entry name" value="WD40"/>
    <property type="match status" value="9"/>
</dbReference>
<dbReference type="InterPro" id="IPR019775">
    <property type="entry name" value="WD40_repeat_CS"/>
</dbReference>
<dbReference type="OrthoDB" id="674604at2759"/>
<dbReference type="InterPro" id="IPR001680">
    <property type="entry name" value="WD40_rpt"/>
</dbReference>
<dbReference type="SUPFAM" id="SSF50969">
    <property type="entry name" value="YVTN repeat-like/Quinoprotein amine dehydrogenase"/>
    <property type="match status" value="1"/>
</dbReference>
<organism evidence="5 6">
    <name type="scientific">Bimuria novae-zelandiae CBS 107.79</name>
    <dbReference type="NCBI Taxonomy" id="1447943"/>
    <lineage>
        <taxon>Eukaryota</taxon>
        <taxon>Fungi</taxon>
        <taxon>Dikarya</taxon>
        <taxon>Ascomycota</taxon>
        <taxon>Pezizomycotina</taxon>
        <taxon>Dothideomycetes</taxon>
        <taxon>Pleosporomycetidae</taxon>
        <taxon>Pleosporales</taxon>
        <taxon>Massarineae</taxon>
        <taxon>Didymosphaeriaceae</taxon>
        <taxon>Bimuria</taxon>
    </lineage>
</organism>
<dbReference type="InterPro" id="IPR015943">
    <property type="entry name" value="WD40/YVTN_repeat-like_dom_sf"/>
</dbReference>
<dbReference type="CDD" id="cd00200">
    <property type="entry name" value="WD40"/>
    <property type="match status" value="1"/>
</dbReference>
<dbReference type="PROSITE" id="PS50082">
    <property type="entry name" value="WD_REPEATS_2"/>
    <property type="match status" value="9"/>
</dbReference>
<dbReference type="Proteomes" id="UP000800036">
    <property type="component" value="Unassembled WGS sequence"/>
</dbReference>
<keyword evidence="2" id="KW-0677">Repeat</keyword>
<name>A0A6A5V272_9PLEO</name>
<feature type="repeat" description="WD" evidence="3">
    <location>
        <begin position="876"/>
        <end position="917"/>
    </location>
</feature>
<feature type="repeat" description="WD" evidence="3">
    <location>
        <begin position="834"/>
        <end position="875"/>
    </location>
</feature>
<dbReference type="PROSITE" id="PS50294">
    <property type="entry name" value="WD_REPEATS_REGION"/>
    <property type="match status" value="9"/>
</dbReference>
<dbReference type="SUPFAM" id="SSF52540">
    <property type="entry name" value="P-loop containing nucleoside triphosphate hydrolases"/>
    <property type="match status" value="1"/>
</dbReference>
<feature type="repeat" description="WD" evidence="3">
    <location>
        <begin position="708"/>
        <end position="749"/>
    </location>
</feature>
<protein>
    <submittedName>
        <fullName evidence="5">Putative WD-repeat protein</fullName>
    </submittedName>
</protein>
<dbReference type="InterPro" id="IPR027417">
    <property type="entry name" value="P-loop_NTPase"/>
</dbReference>
<feature type="repeat" description="WD" evidence="3">
    <location>
        <begin position="960"/>
        <end position="996"/>
    </location>
</feature>
<evidence type="ECO:0000256" key="3">
    <source>
        <dbReference type="PROSITE-ProRule" id="PRU00221"/>
    </source>
</evidence>
<dbReference type="EMBL" id="ML976693">
    <property type="protein sequence ID" value="KAF1971341.1"/>
    <property type="molecule type" value="Genomic_DNA"/>
</dbReference>
<evidence type="ECO:0000313" key="6">
    <source>
        <dbReference type="Proteomes" id="UP000800036"/>
    </source>
</evidence>
<dbReference type="InterPro" id="IPR036322">
    <property type="entry name" value="WD40_repeat_dom_sf"/>
</dbReference>
<feature type="domain" description="Nephrocystin 3-like N-terminal" evidence="4">
    <location>
        <begin position="67"/>
        <end position="223"/>
    </location>
</feature>
<proteinExistence type="predicted"/>
<gene>
    <name evidence="5" type="ORF">BU23DRAFT_555877</name>
</gene>
<dbReference type="FunFam" id="2.130.10.10:FF:000228">
    <property type="entry name" value="COMPASS-like H3K4 histone methylase component WDR5A"/>
    <property type="match status" value="1"/>
</dbReference>
<dbReference type="InterPro" id="IPR011044">
    <property type="entry name" value="Quino_amine_DH_bsu"/>
</dbReference>
<feature type="repeat" description="WD" evidence="3">
    <location>
        <begin position="624"/>
        <end position="665"/>
    </location>
</feature>
<dbReference type="GO" id="GO:0006357">
    <property type="term" value="P:regulation of transcription by RNA polymerase II"/>
    <property type="evidence" value="ECO:0007669"/>
    <property type="project" value="TreeGrafter"/>
</dbReference>
<keyword evidence="1 3" id="KW-0853">WD repeat</keyword>
<dbReference type="InterPro" id="IPR056884">
    <property type="entry name" value="NPHP3-like_N"/>
</dbReference>
<dbReference type="GO" id="GO:0035097">
    <property type="term" value="C:histone methyltransferase complex"/>
    <property type="evidence" value="ECO:0007669"/>
    <property type="project" value="UniProtKB-ARBA"/>
</dbReference>
<feature type="repeat" description="WD" evidence="3">
    <location>
        <begin position="750"/>
        <end position="791"/>
    </location>
</feature>
<evidence type="ECO:0000313" key="5">
    <source>
        <dbReference type="EMBL" id="KAF1971341.1"/>
    </source>
</evidence>
<dbReference type="Pfam" id="PF24883">
    <property type="entry name" value="NPHP3_N"/>
    <property type="match status" value="1"/>
</dbReference>
<evidence type="ECO:0000259" key="4">
    <source>
        <dbReference type="Pfam" id="PF24883"/>
    </source>
</evidence>
<sequence>MASTSSNLAFGNAYSSVQANNFNGSVHFGQEDTLARLPYAEDAPFNSFAKQHEPACLADTRVDLLNEIHNWADGQNERCIFWLRGLAGTGKSTIARTVARRYHDRQLLAASFFFSRGGGDVGHAGKFVTSIAVQLADNIITCRQHIRNAVAERSNITQQSLQNQWQHLVLHPLSQLHHPGPFIMVIDALDECDNDDNVKIIVRLLAEAQSLQRVRLRIFLTSRPEVPIRDVFRQITDTEHRDFVLHDISPSIVDQDIQLFLETELQSVGQRWLSRVGWPSALTIIQLVQSASGLFIWAATACRFISEGRHFAARRLETILRNDSNNTTAPEKHLDQIYITVLQSSVPTHYTDEERREQCRMLRHVLGSMVVLLSTLSLRSLSKLLQCAGEETRQALEDLHAIINIPESPAQPLRLHHPSFRDFLLDSQRCNNNNFWVDERSTHKKLAARCLELMSAHHGLRQDICNLSEPGIRRSEIDESRITASLPPELRYACRYWVDHLERSQRSINDGDATHGFLKKHLLHWLEAMSLMNETGLCVRLVARLQVLATLSDSSVAKFLRDASRFMLRFIPVLTEAPLQIYSSALLFAPEASIVRKVFIEQVPQAVEMRSGKDEEWNACRSVLEGHSALVKAVVFSPDGQLVASASGDSTVRVWETATGQCRSVLEGHLSGVNAVVLSPDGQLIASASHDSTVLVWETATGQCRSVLEGHLRVVSAVVFSPDGQLVASASGDSTVRVWETATGQCRSVLEGHSRVVSAVVFSPDGQLIASASHDSTVRMWETATGQCRSVLKGHPAWVKAVVFSPDGQLVASASGDSTVRVWETATGQCRSVLEGHSRVVSAVVFSPDGQLVASASRDSTVRVWETATGQCRSVLEGHSERVKAVVFSPDGQLVASASRDSTVRMWETVTGQCRSVLKGHSERVKAVVFSPDGQLVASASGDSTVRVWETATSQCRSVLKGHSERVKAVVFSPDGQLVASASDDSTLLVWETATGHYRCVLQDQRLPIFRIAFSPDGQTLRTDKGDISLPVDPIAVPPILQIKESPYVVHGEWILRQTRRFLWLPPEYRNCTTGVYKYIVCLGCTSGRVAILSIR</sequence>
<dbReference type="PANTHER" id="PTHR16266:SF17">
    <property type="entry name" value="BRWD3"/>
    <property type="match status" value="1"/>
</dbReference>
<keyword evidence="6" id="KW-1185">Reference proteome</keyword>